<organism evidence="3 4">
    <name type="scientific">Pedobacter hiemivivus</name>
    <dbReference type="NCBI Taxonomy" id="2530454"/>
    <lineage>
        <taxon>Bacteria</taxon>
        <taxon>Pseudomonadati</taxon>
        <taxon>Bacteroidota</taxon>
        <taxon>Sphingobacteriia</taxon>
        <taxon>Sphingobacteriales</taxon>
        <taxon>Sphingobacteriaceae</taxon>
        <taxon>Pedobacter</taxon>
    </lineage>
</organism>
<dbReference type="InterPro" id="IPR000073">
    <property type="entry name" value="AB_hydrolase_1"/>
</dbReference>
<gene>
    <name evidence="3" type="ORF">FBD94_11000</name>
</gene>
<dbReference type="RefSeq" id="WP_136880247.1">
    <property type="nucleotide sequence ID" value="NZ_SWDX01000004.1"/>
</dbReference>
<dbReference type="EMBL" id="SWDX01000004">
    <property type="protein sequence ID" value="TKC61071.1"/>
    <property type="molecule type" value="Genomic_DNA"/>
</dbReference>
<reference evidence="3 4" key="1">
    <citation type="submission" date="2019-04" db="EMBL/GenBank/DDBJ databases">
        <title>Pedobacter sp. RP-1-16 sp. nov., isolated from Arctic soil.</title>
        <authorList>
            <person name="Dahal R.H."/>
            <person name="Kim D.-U."/>
        </authorList>
    </citation>
    <scope>NUCLEOTIDE SEQUENCE [LARGE SCALE GENOMIC DNA]</scope>
    <source>
        <strain evidence="3 4">RP-1-16</strain>
    </source>
</reference>
<evidence type="ECO:0000256" key="1">
    <source>
        <dbReference type="ARBA" id="ARBA00022801"/>
    </source>
</evidence>
<feature type="domain" description="AB hydrolase-1" evidence="2">
    <location>
        <begin position="79"/>
        <end position="300"/>
    </location>
</feature>
<dbReference type="GO" id="GO:0016787">
    <property type="term" value="F:hydrolase activity"/>
    <property type="evidence" value="ECO:0007669"/>
    <property type="project" value="UniProtKB-KW"/>
</dbReference>
<dbReference type="Pfam" id="PF12697">
    <property type="entry name" value="Abhydrolase_6"/>
    <property type="match status" value="1"/>
</dbReference>
<dbReference type="InterPro" id="IPR050266">
    <property type="entry name" value="AB_hydrolase_sf"/>
</dbReference>
<dbReference type="AlphaFoldDB" id="A0A4U1GAW6"/>
<name>A0A4U1GAW6_9SPHI</name>
<dbReference type="Proteomes" id="UP000309594">
    <property type="component" value="Unassembled WGS sequence"/>
</dbReference>
<evidence type="ECO:0000313" key="3">
    <source>
        <dbReference type="EMBL" id="TKC61071.1"/>
    </source>
</evidence>
<keyword evidence="1 3" id="KW-0378">Hydrolase</keyword>
<accession>A0A4U1GAW6</accession>
<dbReference type="PANTHER" id="PTHR43798:SF31">
    <property type="entry name" value="AB HYDROLASE SUPERFAMILY PROTEIN YCLE"/>
    <property type="match status" value="1"/>
</dbReference>
<dbReference type="SUPFAM" id="SSF53474">
    <property type="entry name" value="alpha/beta-Hydrolases"/>
    <property type="match status" value="1"/>
</dbReference>
<dbReference type="PANTHER" id="PTHR43798">
    <property type="entry name" value="MONOACYLGLYCEROL LIPASE"/>
    <property type="match status" value="1"/>
</dbReference>
<protein>
    <submittedName>
        <fullName evidence="3">Alpha/beta hydrolase</fullName>
    </submittedName>
</protein>
<evidence type="ECO:0000259" key="2">
    <source>
        <dbReference type="Pfam" id="PF12697"/>
    </source>
</evidence>
<dbReference type="InterPro" id="IPR029058">
    <property type="entry name" value="AB_hydrolase_fold"/>
</dbReference>
<comment type="caution">
    <text evidence="3">The sequence shown here is derived from an EMBL/GenBank/DDBJ whole genome shotgun (WGS) entry which is preliminary data.</text>
</comment>
<evidence type="ECO:0000313" key="4">
    <source>
        <dbReference type="Proteomes" id="UP000309594"/>
    </source>
</evidence>
<sequence length="330" mass="36956">MKKAFKVFIALVLIGTIVYLLGPKPRHPEYSTQLPNVPALPHLEDYVKQIESRHKIKPGNEAEIVWADSTQKQQSDYAVVYLHGYSASKAEGNPTYFYLANLLHANLYLARLADHGVDTVSAMEYSTPDRLWESAKQAFEIGKRLGKKIIIIGTSTGGSLALKLAATYPDANSLILISPNIEINDKLAFMLNNPWGLQIARLVLGGKERLAKNKTPDEKKYWYSRYRIESTVQLQELLETSMNKTTFEKVKQPVLLLYHYKNEKEQDHVVKVSAQLRMFDQLGTPAQLKTKVAIPNGGSHVLGSYITSKDIPAVENAIGSFVKKTLKISS</sequence>
<dbReference type="GO" id="GO:0016020">
    <property type="term" value="C:membrane"/>
    <property type="evidence" value="ECO:0007669"/>
    <property type="project" value="TreeGrafter"/>
</dbReference>
<dbReference type="Gene3D" id="3.40.50.1820">
    <property type="entry name" value="alpha/beta hydrolase"/>
    <property type="match status" value="1"/>
</dbReference>
<proteinExistence type="predicted"/>